<organism evidence="9">
    <name type="scientific">Caldilineaceae bacterium SB0664_bin_27</name>
    <dbReference type="NCBI Taxonomy" id="2605260"/>
    <lineage>
        <taxon>Bacteria</taxon>
        <taxon>Bacillati</taxon>
        <taxon>Chloroflexota</taxon>
        <taxon>Caldilineae</taxon>
        <taxon>Caldilineales</taxon>
        <taxon>Caldilineaceae</taxon>
    </lineage>
</organism>
<keyword evidence="3" id="KW-1003">Cell membrane</keyword>
<dbReference type="EMBL" id="VXRG01000034">
    <property type="protein sequence ID" value="MXY92442.1"/>
    <property type="molecule type" value="Genomic_DNA"/>
</dbReference>
<dbReference type="GO" id="GO:0055085">
    <property type="term" value="P:transmembrane transport"/>
    <property type="evidence" value="ECO:0007669"/>
    <property type="project" value="InterPro"/>
</dbReference>
<evidence type="ECO:0000256" key="6">
    <source>
        <dbReference type="ARBA" id="ARBA00023136"/>
    </source>
</evidence>
<keyword evidence="6 7" id="KW-0472">Membrane</keyword>
<dbReference type="InterPro" id="IPR000515">
    <property type="entry name" value="MetI-like"/>
</dbReference>
<proteinExistence type="inferred from homology"/>
<evidence type="ECO:0000313" key="9">
    <source>
        <dbReference type="EMBL" id="MXY92442.1"/>
    </source>
</evidence>
<dbReference type="PANTHER" id="PTHR30465">
    <property type="entry name" value="INNER MEMBRANE ABC TRANSPORTER"/>
    <property type="match status" value="1"/>
</dbReference>
<comment type="subcellular location">
    <subcellularLocation>
        <location evidence="1 7">Cell membrane</location>
        <topology evidence="1 7">Multi-pass membrane protein</topology>
    </subcellularLocation>
</comment>
<dbReference type="Gene3D" id="1.10.3720.10">
    <property type="entry name" value="MetI-like"/>
    <property type="match status" value="1"/>
</dbReference>
<reference evidence="9" key="1">
    <citation type="submission" date="2019-09" db="EMBL/GenBank/DDBJ databases">
        <title>Characterisation of the sponge microbiome using genome-centric metagenomics.</title>
        <authorList>
            <person name="Engelberts J.P."/>
            <person name="Robbins S.J."/>
            <person name="De Goeij J.M."/>
            <person name="Aranda M."/>
            <person name="Bell S.C."/>
            <person name="Webster N.S."/>
        </authorList>
    </citation>
    <scope>NUCLEOTIDE SEQUENCE</scope>
    <source>
        <strain evidence="9">SB0664_bin_27</strain>
    </source>
</reference>
<sequence>MLLYILRRLIVMIPVTILISVIGFIIIQAPPGDFVSSYIAGLEAQGDIIEPELIDSLRARYGLGEPIYVQYFKWVSSFVEGDLGYSMIYREPVVDIIAQRLPSSFTISLLSLILVFAIGIPIGILSATKQYSLADYSFTVVGFLGVATPNFLLALVGLWLLFKWTGNVAIGLYSPEMQNAPFGIAKFLDLVGHIWLPALIVGTAGTAELIRTMRANLLDELPKQYVTVARARGVKPTKLLYKYPLRIAINPVISTVGWLLPVLVEGEVLVSLVLGLPTIAPVLLDSLLQQDMFLATSIIMILGILTLVGTLLSDILLAIVDPRIRGAV</sequence>
<dbReference type="PROSITE" id="PS50928">
    <property type="entry name" value="ABC_TM1"/>
    <property type="match status" value="1"/>
</dbReference>
<feature type="transmembrane region" description="Helical" evidence="7">
    <location>
        <begin position="138"/>
        <end position="162"/>
    </location>
</feature>
<dbReference type="GO" id="GO:0005886">
    <property type="term" value="C:plasma membrane"/>
    <property type="evidence" value="ECO:0007669"/>
    <property type="project" value="UniProtKB-SubCell"/>
</dbReference>
<feature type="transmembrane region" description="Helical" evidence="7">
    <location>
        <begin position="9"/>
        <end position="29"/>
    </location>
</feature>
<dbReference type="InterPro" id="IPR035906">
    <property type="entry name" value="MetI-like_sf"/>
</dbReference>
<dbReference type="PANTHER" id="PTHR30465:SF43">
    <property type="entry name" value="OLIGOPEPTIDE ABC TRANSPORTER, PERMEASE PROTEIN"/>
    <property type="match status" value="1"/>
</dbReference>
<keyword evidence="2 7" id="KW-0813">Transport</keyword>
<dbReference type="CDD" id="cd06261">
    <property type="entry name" value="TM_PBP2"/>
    <property type="match status" value="1"/>
</dbReference>
<gene>
    <name evidence="9" type="ORF">F4Y42_03235</name>
</gene>
<evidence type="ECO:0000256" key="3">
    <source>
        <dbReference type="ARBA" id="ARBA00022475"/>
    </source>
</evidence>
<comment type="caution">
    <text evidence="9">The sequence shown here is derived from an EMBL/GenBank/DDBJ whole genome shotgun (WGS) entry which is preliminary data.</text>
</comment>
<evidence type="ECO:0000256" key="4">
    <source>
        <dbReference type="ARBA" id="ARBA00022692"/>
    </source>
</evidence>
<keyword evidence="4 7" id="KW-0812">Transmembrane</keyword>
<feature type="transmembrane region" description="Helical" evidence="7">
    <location>
        <begin position="105"/>
        <end position="126"/>
    </location>
</feature>
<feature type="transmembrane region" description="Helical" evidence="7">
    <location>
        <begin position="292"/>
        <end position="320"/>
    </location>
</feature>
<accession>A0A6B0YRM6</accession>
<evidence type="ECO:0000256" key="2">
    <source>
        <dbReference type="ARBA" id="ARBA00022448"/>
    </source>
</evidence>
<feature type="domain" description="ABC transmembrane type-1" evidence="8">
    <location>
        <begin position="101"/>
        <end position="317"/>
    </location>
</feature>
<evidence type="ECO:0000259" key="8">
    <source>
        <dbReference type="PROSITE" id="PS50928"/>
    </source>
</evidence>
<dbReference type="AlphaFoldDB" id="A0A6B0YRM6"/>
<dbReference type="Pfam" id="PF00528">
    <property type="entry name" value="BPD_transp_1"/>
    <property type="match status" value="1"/>
</dbReference>
<feature type="transmembrane region" description="Helical" evidence="7">
    <location>
        <begin position="182"/>
        <end position="204"/>
    </location>
</feature>
<evidence type="ECO:0000256" key="5">
    <source>
        <dbReference type="ARBA" id="ARBA00022989"/>
    </source>
</evidence>
<dbReference type="InterPro" id="IPR045621">
    <property type="entry name" value="BPD_transp_1_N"/>
</dbReference>
<keyword evidence="5 7" id="KW-1133">Transmembrane helix</keyword>
<comment type="similarity">
    <text evidence="7">Belongs to the binding-protein-dependent transport system permease family.</text>
</comment>
<dbReference type="Pfam" id="PF19300">
    <property type="entry name" value="BPD_transp_1_N"/>
    <property type="match status" value="1"/>
</dbReference>
<feature type="transmembrane region" description="Helical" evidence="7">
    <location>
        <begin position="256"/>
        <end position="280"/>
    </location>
</feature>
<dbReference type="SUPFAM" id="SSF161098">
    <property type="entry name" value="MetI-like"/>
    <property type="match status" value="1"/>
</dbReference>
<name>A0A6B0YRM6_9CHLR</name>
<evidence type="ECO:0000256" key="7">
    <source>
        <dbReference type="RuleBase" id="RU363032"/>
    </source>
</evidence>
<evidence type="ECO:0000256" key="1">
    <source>
        <dbReference type="ARBA" id="ARBA00004651"/>
    </source>
</evidence>
<protein>
    <submittedName>
        <fullName evidence="9">ABC transporter permease</fullName>
    </submittedName>
</protein>